<dbReference type="InterPro" id="IPR005828">
    <property type="entry name" value="MFS_sugar_transport-like"/>
</dbReference>
<accession>A0A9C6T5Z8</accession>
<feature type="transmembrane region" description="Helical" evidence="7">
    <location>
        <begin position="155"/>
        <end position="180"/>
    </location>
</feature>
<evidence type="ECO:0000256" key="3">
    <source>
        <dbReference type="ARBA" id="ARBA00022989"/>
    </source>
</evidence>
<reference evidence="10" key="1">
    <citation type="submission" date="2025-08" db="UniProtKB">
        <authorList>
            <consortium name="RefSeq"/>
        </authorList>
    </citation>
    <scope>IDENTIFICATION</scope>
    <source>
        <strain evidence="10">15112-1751.03</strain>
        <tissue evidence="10">Whole Adult</tissue>
    </source>
</reference>
<dbReference type="GO" id="GO:0015149">
    <property type="term" value="F:hexose transmembrane transporter activity"/>
    <property type="evidence" value="ECO:0007669"/>
    <property type="project" value="TreeGrafter"/>
</dbReference>
<feature type="transmembrane region" description="Helical" evidence="7">
    <location>
        <begin position="361"/>
        <end position="382"/>
    </location>
</feature>
<evidence type="ECO:0000313" key="9">
    <source>
        <dbReference type="Proteomes" id="UP000515160"/>
    </source>
</evidence>
<feature type="transmembrane region" description="Helical" evidence="7">
    <location>
        <begin position="94"/>
        <end position="117"/>
    </location>
</feature>
<evidence type="ECO:0000313" key="10">
    <source>
        <dbReference type="RefSeq" id="XP_051862056.1"/>
    </source>
</evidence>
<keyword evidence="4 7" id="KW-0472">Membrane</keyword>
<feature type="transmembrane region" description="Helical" evidence="7">
    <location>
        <begin position="186"/>
        <end position="208"/>
    </location>
</feature>
<dbReference type="PROSITE" id="PS50850">
    <property type="entry name" value="MFS"/>
    <property type="match status" value="1"/>
</dbReference>
<dbReference type="GO" id="GO:0016020">
    <property type="term" value="C:membrane"/>
    <property type="evidence" value="ECO:0007669"/>
    <property type="project" value="UniProtKB-SubCell"/>
</dbReference>
<keyword evidence="5" id="KW-0325">Glycoprotein</keyword>
<evidence type="ECO:0000256" key="5">
    <source>
        <dbReference type="ARBA" id="ARBA00023180"/>
    </source>
</evidence>
<keyword evidence="9" id="KW-1185">Reference proteome</keyword>
<dbReference type="PROSITE" id="PS00217">
    <property type="entry name" value="SUGAR_TRANSPORT_2"/>
    <property type="match status" value="1"/>
</dbReference>
<keyword evidence="6" id="KW-0813">Transport</keyword>
<evidence type="ECO:0000256" key="6">
    <source>
        <dbReference type="RuleBase" id="RU003346"/>
    </source>
</evidence>
<evidence type="ECO:0000259" key="8">
    <source>
        <dbReference type="PROSITE" id="PS50850"/>
    </source>
</evidence>
<gene>
    <name evidence="10" type="primary">LOC127565768</name>
</gene>
<dbReference type="NCBIfam" id="TIGR00879">
    <property type="entry name" value="SP"/>
    <property type="match status" value="1"/>
</dbReference>
<feature type="transmembrane region" description="Helical" evidence="7">
    <location>
        <begin position="123"/>
        <end position="143"/>
    </location>
</feature>
<keyword evidence="3 7" id="KW-1133">Transmembrane helix</keyword>
<evidence type="ECO:0000256" key="7">
    <source>
        <dbReference type="SAM" id="Phobius"/>
    </source>
</evidence>
<feature type="transmembrane region" description="Helical" evidence="7">
    <location>
        <begin position="429"/>
        <end position="449"/>
    </location>
</feature>
<comment type="subcellular location">
    <subcellularLocation>
        <location evidence="1">Membrane</location>
        <topology evidence="1">Multi-pass membrane protein</topology>
    </subcellularLocation>
</comment>
<dbReference type="PRINTS" id="PR00171">
    <property type="entry name" value="SUGRTRNSPORT"/>
</dbReference>
<dbReference type="PANTHER" id="PTHR23503:SF127">
    <property type="entry name" value="FI08437P-RELATED"/>
    <property type="match status" value="1"/>
</dbReference>
<dbReference type="PANTHER" id="PTHR23503">
    <property type="entry name" value="SOLUTE CARRIER FAMILY 2"/>
    <property type="match status" value="1"/>
</dbReference>
<dbReference type="AlphaFoldDB" id="A0A9C6T5Z8"/>
<dbReference type="InterPro" id="IPR005829">
    <property type="entry name" value="Sugar_transporter_CS"/>
</dbReference>
<evidence type="ECO:0000256" key="2">
    <source>
        <dbReference type="ARBA" id="ARBA00022692"/>
    </source>
</evidence>
<evidence type="ECO:0000256" key="4">
    <source>
        <dbReference type="ARBA" id="ARBA00023136"/>
    </source>
</evidence>
<dbReference type="OrthoDB" id="4540492at2759"/>
<dbReference type="InterPro" id="IPR045263">
    <property type="entry name" value="GLUT"/>
</dbReference>
<evidence type="ECO:0000256" key="1">
    <source>
        <dbReference type="ARBA" id="ARBA00004141"/>
    </source>
</evidence>
<dbReference type="Gene3D" id="1.20.1250.20">
    <property type="entry name" value="MFS general substrate transporter like domains"/>
    <property type="match status" value="1"/>
</dbReference>
<protein>
    <submittedName>
        <fullName evidence="10">Solute carrier family 2, facilitated glucose transporter member 3-like</fullName>
    </submittedName>
</protein>
<feature type="domain" description="Major facilitator superfamily (MFS) profile" evidence="8">
    <location>
        <begin position="15"/>
        <end position="457"/>
    </location>
</feature>
<dbReference type="Pfam" id="PF00083">
    <property type="entry name" value="Sugar_tr"/>
    <property type="match status" value="1"/>
</dbReference>
<dbReference type="GeneID" id="127565768"/>
<dbReference type="InterPro" id="IPR020846">
    <property type="entry name" value="MFS_dom"/>
</dbReference>
<feature type="transmembrane region" description="Helical" evidence="7">
    <location>
        <begin position="337"/>
        <end position="355"/>
    </location>
</feature>
<feature type="transmembrane region" description="Helical" evidence="7">
    <location>
        <begin position="64"/>
        <end position="87"/>
    </location>
</feature>
<sequence>MEPKPKWTRLLIWSTLGSTIGAGVPCGYCMGVINSPAVHMRAWCEATLLRNYGLRLTPATLDTLWALIVAIFLIGGVLGSACAGWAANRFGRRGCILLSGSLLGLAGIGFLSCRLLHSVELLLLSRLVVGFGAGLVSTTLPMYHSEIAAVPQRGTLGVCCSVGFSIGMVVAQLFTLQALFGSEQHWHIALGFYLVFMAICFAPFRYYAESPKWLFIVRKRREEALQVLVRLRGTDVGLQQEILAMEQEADSKSSSRNLIQVLRDHKMMLPLLLLCAYQGGQQLTGCSSIFYYSVSIFQSSGLSPRTAELLNLAAGNVNLLTSLMGPLLMAKFNRRTLMLLSSSFCGLLMFAFGWLTEYSVLIPWLSFGTIASVFLYLFFFQLALGPMPSFIGAELFEVPSRSVALSLGNQVGWSCNFLVGFLFPTMHSLLGFWIFIVFSMFSCLLYLLTKFYLPETRGREVSHVAQLVSRGFHSKVL</sequence>
<feature type="transmembrane region" description="Helical" evidence="7">
    <location>
        <begin position="12"/>
        <end position="33"/>
    </location>
</feature>
<comment type="similarity">
    <text evidence="6">Belongs to the major facilitator superfamily. Sugar transporter (TC 2.A.1.1) family.</text>
</comment>
<dbReference type="Proteomes" id="UP000515160">
    <property type="component" value="Chromosome 3"/>
</dbReference>
<dbReference type="InterPro" id="IPR003663">
    <property type="entry name" value="Sugar/inositol_transpt"/>
</dbReference>
<dbReference type="InterPro" id="IPR036259">
    <property type="entry name" value="MFS_trans_sf"/>
</dbReference>
<dbReference type="RefSeq" id="XP_051862056.1">
    <property type="nucleotide sequence ID" value="XM_052006096.1"/>
</dbReference>
<proteinExistence type="inferred from homology"/>
<feature type="transmembrane region" description="Helical" evidence="7">
    <location>
        <begin position="403"/>
        <end position="423"/>
    </location>
</feature>
<organism evidence="9 10">
    <name type="scientific">Drosophila albomicans</name>
    <name type="common">Fruit fly</name>
    <dbReference type="NCBI Taxonomy" id="7291"/>
    <lineage>
        <taxon>Eukaryota</taxon>
        <taxon>Metazoa</taxon>
        <taxon>Ecdysozoa</taxon>
        <taxon>Arthropoda</taxon>
        <taxon>Hexapoda</taxon>
        <taxon>Insecta</taxon>
        <taxon>Pterygota</taxon>
        <taxon>Neoptera</taxon>
        <taxon>Endopterygota</taxon>
        <taxon>Diptera</taxon>
        <taxon>Brachycera</taxon>
        <taxon>Muscomorpha</taxon>
        <taxon>Ephydroidea</taxon>
        <taxon>Drosophilidae</taxon>
        <taxon>Drosophila</taxon>
    </lineage>
</organism>
<keyword evidence="2 7" id="KW-0812">Transmembrane</keyword>
<name>A0A9C6T5Z8_DROAB</name>
<dbReference type="SUPFAM" id="SSF103473">
    <property type="entry name" value="MFS general substrate transporter"/>
    <property type="match status" value="1"/>
</dbReference>